<dbReference type="GO" id="GO:0031179">
    <property type="term" value="P:peptide modification"/>
    <property type="evidence" value="ECO:0007669"/>
    <property type="project" value="InterPro"/>
</dbReference>
<dbReference type="SUPFAM" id="SSF158745">
    <property type="entry name" value="LanC-like"/>
    <property type="match status" value="1"/>
</dbReference>
<dbReference type="Gene3D" id="1.50.10.20">
    <property type="match status" value="1"/>
</dbReference>
<accession>A0A4R6VQ58</accession>
<feature type="domain" description="Lantibiotic biosynthesis protein dehydration" evidence="2">
    <location>
        <begin position="220"/>
        <end position="586"/>
    </location>
</feature>
<dbReference type="PIRSF" id="PIRSF037228">
    <property type="entry name" value="Lant_mod_RumM"/>
    <property type="match status" value="1"/>
</dbReference>
<keyword evidence="1" id="KW-0479">Metal-binding</keyword>
<dbReference type="Pfam" id="PF13575">
    <property type="entry name" value="DUF4135"/>
    <property type="match status" value="1"/>
</dbReference>
<gene>
    <name evidence="3" type="ORF">ATL17_2431</name>
</gene>
<evidence type="ECO:0000313" key="3">
    <source>
        <dbReference type="EMBL" id="TDQ64412.1"/>
    </source>
</evidence>
<feature type="binding site" evidence="1">
    <location>
        <position position="992"/>
    </location>
    <ligand>
        <name>Zn(2+)</name>
        <dbReference type="ChEBI" id="CHEBI:29105"/>
    </ligand>
</feature>
<keyword evidence="1" id="KW-0862">Zinc</keyword>
<keyword evidence="4" id="KW-1185">Reference proteome</keyword>
<dbReference type="PRINTS" id="PR01955">
    <property type="entry name" value="LANCFRANKIA"/>
</dbReference>
<dbReference type="AlphaFoldDB" id="A0A4R6VQ58"/>
<evidence type="ECO:0000256" key="1">
    <source>
        <dbReference type="PIRSR" id="PIRSR607822-1"/>
    </source>
</evidence>
<evidence type="ECO:0000313" key="4">
    <source>
        <dbReference type="Proteomes" id="UP000295391"/>
    </source>
</evidence>
<dbReference type="Pfam" id="PF05147">
    <property type="entry name" value="LANC_like"/>
    <property type="match status" value="1"/>
</dbReference>
<dbReference type="GO" id="GO:0046872">
    <property type="term" value="F:metal ion binding"/>
    <property type="evidence" value="ECO:0007669"/>
    <property type="project" value="UniProtKB-KW"/>
</dbReference>
<sequence>MDASRSKIVSLDKTWPAALNLRERKLLRQKNPDISSDIELGTKRIAAWDSGLLSIGDQPKSLLGNYLNVLGLSQPEAIDILGIDPEFLAVDVAPPKWVERIQASLDCPALGFELDFEAAARHVEPADFMPFIRAFALHAAQRVFAHTKDLNLDGKERVISSALKGLIETLLTQSARVLLVEFQARNLSRQLEGETDIDRYQAFLKMLDTATYRADLLGRFPVLARRLDISCENWVRATALLIQRLDHDWDALIETFHFSKDSQIEKVEGDSGDKHKGGLSVVVVHLNDGQRVVYKPRSIEVERRVHDVFRAANKLGVTDLKTWALLERSDYGWVEFLSTVDCTTQDQIKRYYVRVGHLLAVMNFLGAVDLHHENMLALGEFPAVIDFETILSPPLELVPNVYAPFVPLIRDSVVTTGLIPVGQESSMRGLSGIADSDKGGQMISQTLQKVGTNEMRYERTLVQMEDNKNIIRLNGKPVYAATHLKDIIAGFEAAYRSLADGLSTGALNEVFDALSGVDIRILIRNTKTYAVVLSETAHPTLLRDAFDLEKHFSQLISPNNISAFLEKVLLSELDDLQSGDVPWFGAKPTEADIFDARGKSISGVLQRSGWDHTKERLSRVGEMDLAQQIDFIASSFFLDNHDLQTVQSIKDDRSPTTLRHRDHISVTGATRQDRLLSACSNVVTMLRDGALQSDKHTVWLSLATMEGPAFSGLSLERGIAGIALFLAEYDRVTGTETDLTAQAANTFLAIVNEFLHETESTGGYSGNGGALWVGSRLHQLGIFDLRPHLPNWLNRTQKLIEHEAEFDIYSGLAGLGLSCLSVECVFPGSGALRLATECAERLMREAIQLPDGGAVWPSKGQTPSPENPAFAGFSHGSSGFALFLSEYARFTQNDQFLALANAALIYERSAYSPEHGNWERFRPESEFDGERVYQVAWCHGAAGIGLTRKRLLQLGIDYPEGQPLSKSALSTDFEIAKNAILERRHGGNHTLCHGRLGNCVIGLNLTSNEDDPQRVLFESTIDDMIEEIGSGNVVSDMPFGIIPSGFLTGLAGMGYGLLQSVSGVKMPDAMSLELL</sequence>
<organism evidence="3 4">
    <name type="scientific">Maritalea mobilis</name>
    <dbReference type="NCBI Taxonomy" id="483324"/>
    <lineage>
        <taxon>Bacteria</taxon>
        <taxon>Pseudomonadati</taxon>
        <taxon>Pseudomonadota</taxon>
        <taxon>Alphaproteobacteria</taxon>
        <taxon>Hyphomicrobiales</taxon>
        <taxon>Devosiaceae</taxon>
        <taxon>Maritalea</taxon>
    </lineage>
</organism>
<feature type="binding site" evidence="1">
    <location>
        <position position="938"/>
    </location>
    <ligand>
        <name>Zn(2+)</name>
        <dbReference type="ChEBI" id="CHEBI:29105"/>
    </ligand>
</feature>
<name>A0A4R6VQ58_9HYPH</name>
<dbReference type="InterPro" id="IPR017146">
    <property type="entry name" value="Lanti_2_LanM"/>
</dbReference>
<dbReference type="NCBIfam" id="TIGR03897">
    <property type="entry name" value="lanti_2_LanM"/>
    <property type="match status" value="1"/>
</dbReference>
<dbReference type="PRINTS" id="PR01950">
    <property type="entry name" value="LANCSUPER"/>
</dbReference>
<dbReference type="SMART" id="SM01260">
    <property type="entry name" value="LANC_like"/>
    <property type="match status" value="1"/>
</dbReference>
<feature type="binding site" evidence="1">
    <location>
        <position position="993"/>
    </location>
    <ligand>
        <name>Zn(2+)</name>
        <dbReference type="ChEBI" id="CHEBI:29105"/>
    </ligand>
</feature>
<proteinExistence type="predicted"/>
<reference evidence="3 4" key="1">
    <citation type="submission" date="2019-03" db="EMBL/GenBank/DDBJ databases">
        <title>Genomic Encyclopedia of Type Strains, Phase III (KMG-III): the genomes of soil and plant-associated and newly described type strains.</title>
        <authorList>
            <person name="Whitman W."/>
        </authorList>
    </citation>
    <scope>NUCLEOTIDE SEQUENCE [LARGE SCALE GENOMIC DNA]</scope>
    <source>
        <strain evidence="3 4">CGMCC 1.7002</strain>
    </source>
</reference>
<dbReference type="RefSeq" id="WP_133573022.1">
    <property type="nucleotide sequence ID" value="NZ_SNYR01000002.1"/>
</dbReference>
<comment type="caution">
    <text evidence="3">The sequence shown here is derived from an EMBL/GenBank/DDBJ whole genome shotgun (WGS) entry which is preliminary data.</text>
</comment>
<dbReference type="EMBL" id="SNYR01000002">
    <property type="protein sequence ID" value="TDQ64412.1"/>
    <property type="molecule type" value="Genomic_DNA"/>
</dbReference>
<dbReference type="InterPro" id="IPR007822">
    <property type="entry name" value="LANC-like"/>
</dbReference>
<dbReference type="Proteomes" id="UP000295391">
    <property type="component" value="Unassembled WGS sequence"/>
</dbReference>
<evidence type="ECO:0000259" key="2">
    <source>
        <dbReference type="Pfam" id="PF13575"/>
    </source>
</evidence>
<protein>
    <submittedName>
        <fullName evidence="3">Type 2 lantibiotic biosynthesis protein LanM</fullName>
    </submittedName>
</protein>
<dbReference type="OrthoDB" id="9148343at2"/>
<dbReference type="CDD" id="cd04792">
    <property type="entry name" value="LanM-like"/>
    <property type="match status" value="1"/>
</dbReference>
<dbReference type="InterPro" id="IPR025410">
    <property type="entry name" value="Lant_dehyd"/>
</dbReference>